<dbReference type="EMBL" id="BMCS01000001">
    <property type="protein sequence ID" value="GGF19387.1"/>
    <property type="molecule type" value="Genomic_DNA"/>
</dbReference>
<evidence type="ECO:0000313" key="3">
    <source>
        <dbReference type="EMBL" id="GGF19387.1"/>
    </source>
</evidence>
<protein>
    <recommendedName>
        <fullName evidence="5">Transmembrane protein</fullName>
    </recommendedName>
</protein>
<keyword evidence="2" id="KW-0472">Membrane</keyword>
<evidence type="ECO:0000313" key="4">
    <source>
        <dbReference type="Proteomes" id="UP000632454"/>
    </source>
</evidence>
<reference evidence="4" key="1">
    <citation type="journal article" date="2019" name="Int. J. Syst. Evol. Microbiol.">
        <title>The Global Catalogue of Microorganisms (GCM) 10K type strain sequencing project: providing services to taxonomists for standard genome sequencing and annotation.</title>
        <authorList>
            <consortium name="The Broad Institute Genomics Platform"/>
            <consortium name="The Broad Institute Genome Sequencing Center for Infectious Disease"/>
            <person name="Wu L."/>
            <person name="Ma J."/>
        </authorList>
    </citation>
    <scope>NUCLEOTIDE SEQUENCE [LARGE SCALE GENOMIC DNA]</scope>
    <source>
        <strain evidence="4">CCM 7855</strain>
    </source>
</reference>
<evidence type="ECO:0000256" key="2">
    <source>
        <dbReference type="SAM" id="Phobius"/>
    </source>
</evidence>
<keyword evidence="2" id="KW-0812">Transmembrane</keyword>
<evidence type="ECO:0000256" key="1">
    <source>
        <dbReference type="SAM" id="MobiDB-lite"/>
    </source>
</evidence>
<feature type="transmembrane region" description="Helical" evidence="2">
    <location>
        <begin position="149"/>
        <end position="175"/>
    </location>
</feature>
<comment type="caution">
    <text evidence="3">The sequence shown here is derived from an EMBL/GenBank/DDBJ whole genome shotgun (WGS) entry which is preliminary data.</text>
</comment>
<feature type="compositionally biased region" description="Basic and acidic residues" evidence="1">
    <location>
        <begin position="7"/>
        <end position="16"/>
    </location>
</feature>
<sequence length="196" mass="21274">MPQDQEPNNRRLDTRRVSGRPVAATNPLERSVDITERRLQKLVFILAIFLLPAIIAPGVLIWQTRDDAPRIETSTAIATTVAGAAPIAPITSTIGADNSNKVAAHWSWQGDDKTGVITVPPGTDAGTRIPITVDAQGNPRPAVPVPADAGVTAVMVVVVLLGVLMGTVIATMTWIRRRYDQKRDVLWDEALHRFFS</sequence>
<gene>
    <name evidence="3" type="ORF">GCM10007298_14290</name>
</gene>
<accession>A0ABQ1UIE8</accession>
<keyword evidence="2" id="KW-1133">Transmembrane helix</keyword>
<name>A0ABQ1UIE8_9NOCA</name>
<proteinExistence type="predicted"/>
<dbReference type="RefSeq" id="WP_188488223.1">
    <property type="nucleotide sequence ID" value="NZ_BMCS01000001.1"/>
</dbReference>
<feature type="transmembrane region" description="Helical" evidence="2">
    <location>
        <begin position="42"/>
        <end position="62"/>
    </location>
</feature>
<organism evidence="3 4">
    <name type="scientific">Williamsia phyllosphaerae</name>
    <dbReference type="NCBI Taxonomy" id="885042"/>
    <lineage>
        <taxon>Bacteria</taxon>
        <taxon>Bacillati</taxon>
        <taxon>Actinomycetota</taxon>
        <taxon>Actinomycetes</taxon>
        <taxon>Mycobacteriales</taxon>
        <taxon>Nocardiaceae</taxon>
        <taxon>Williamsia</taxon>
    </lineage>
</organism>
<keyword evidence="4" id="KW-1185">Reference proteome</keyword>
<feature type="region of interest" description="Disordered" evidence="1">
    <location>
        <begin position="1"/>
        <end position="23"/>
    </location>
</feature>
<evidence type="ECO:0008006" key="5">
    <source>
        <dbReference type="Google" id="ProtNLM"/>
    </source>
</evidence>
<dbReference type="Proteomes" id="UP000632454">
    <property type="component" value="Unassembled WGS sequence"/>
</dbReference>